<proteinExistence type="predicted"/>
<dbReference type="AlphaFoldDB" id="A0AAW2VZB9"/>
<dbReference type="EMBL" id="JACGWJ010000002">
    <property type="protein sequence ID" value="KAL0434922.1"/>
    <property type="molecule type" value="Genomic_DNA"/>
</dbReference>
<gene>
    <name evidence="1" type="ORF">Sradi_0200100</name>
</gene>
<comment type="caution">
    <text evidence="1">The sequence shown here is derived from an EMBL/GenBank/DDBJ whole genome shotgun (WGS) entry which is preliminary data.</text>
</comment>
<name>A0AAW2VZB9_SESRA</name>
<accession>A0AAW2VZB9</accession>
<organism evidence="1">
    <name type="scientific">Sesamum radiatum</name>
    <name type="common">Black benniseed</name>
    <dbReference type="NCBI Taxonomy" id="300843"/>
    <lineage>
        <taxon>Eukaryota</taxon>
        <taxon>Viridiplantae</taxon>
        <taxon>Streptophyta</taxon>
        <taxon>Embryophyta</taxon>
        <taxon>Tracheophyta</taxon>
        <taxon>Spermatophyta</taxon>
        <taxon>Magnoliopsida</taxon>
        <taxon>eudicotyledons</taxon>
        <taxon>Gunneridae</taxon>
        <taxon>Pentapetalae</taxon>
        <taxon>asterids</taxon>
        <taxon>lamiids</taxon>
        <taxon>Lamiales</taxon>
        <taxon>Pedaliaceae</taxon>
        <taxon>Sesamum</taxon>
    </lineage>
</organism>
<reference evidence="1" key="2">
    <citation type="journal article" date="2024" name="Plant">
        <title>Genomic evolution and insights into agronomic trait innovations of Sesamum species.</title>
        <authorList>
            <person name="Miao H."/>
            <person name="Wang L."/>
            <person name="Qu L."/>
            <person name="Liu H."/>
            <person name="Sun Y."/>
            <person name="Le M."/>
            <person name="Wang Q."/>
            <person name="Wei S."/>
            <person name="Zheng Y."/>
            <person name="Lin W."/>
            <person name="Duan Y."/>
            <person name="Cao H."/>
            <person name="Xiong S."/>
            <person name="Wang X."/>
            <person name="Wei L."/>
            <person name="Li C."/>
            <person name="Ma Q."/>
            <person name="Ju M."/>
            <person name="Zhao R."/>
            <person name="Li G."/>
            <person name="Mu C."/>
            <person name="Tian Q."/>
            <person name="Mei H."/>
            <person name="Zhang T."/>
            <person name="Gao T."/>
            <person name="Zhang H."/>
        </authorList>
    </citation>
    <scope>NUCLEOTIDE SEQUENCE</scope>
    <source>
        <strain evidence="1">G02</strain>
    </source>
</reference>
<evidence type="ECO:0000313" key="1">
    <source>
        <dbReference type="EMBL" id="KAL0434922.1"/>
    </source>
</evidence>
<protein>
    <submittedName>
        <fullName evidence="1">Uncharacterized protein</fullName>
    </submittedName>
</protein>
<sequence>MPELSIDASGNFLNSEEPMPLLQYSVEGARNDEGIEAENESVGVEEVVEEMVEAQNEGVGVEEGVENEG</sequence>
<reference evidence="1" key="1">
    <citation type="submission" date="2020-06" db="EMBL/GenBank/DDBJ databases">
        <authorList>
            <person name="Li T."/>
            <person name="Hu X."/>
            <person name="Zhang T."/>
            <person name="Song X."/>
            <person name="Zhang H."/>
            <person name="Dai N."/>
            <person name="Sheng W."/>
            <person name="Hou X."/>
            <person name="Wei L."/>
        </authorList>
    </citation>
    <scope>NUCLEOTIDE SEQUENCE</scope>
    <source>
        <strain evidence="1">G02</strain>
        <tissue evidence="1">Leaf</tissue>
    </source>
</reference>